<dbReference type="PANTHER" id="PTHR22911">
    <property type="entry name" value="ACYL-MALONYL CONDENSING ENZYME-RELATED"/>
    <property type="match status" value="1"/>
</dbReference>
<evidence type="ECO:0000259" key="1">
    <source>
        <dbReference type="Pfam" id="PF00892"/>
    </source>
</evidence>
<dbReference type="OrthoDB" id="7818056at2"/>
<dbReference type="RefSeq" id="WP_119839884.1">
    <property type="nucleotide sequence ID" value="NZ_CP060436.1"/>
</dbReference>
<keyword evidence="3" id="KW-1185">Reference proteome</keyword>
<accession>A0A418SDP3</accession>
<evidence type="ECO:0000313" key="3">
    <source>
        <dbReference type="Proteomes" id="UP000283786"/>
    </source>
</evidence>
<dbReference type="Proteomes" id="UP000283786">
    <property type="component" value="Chromosome"/>
</dbReference>
<dbReference type="PANTHER" id="PTHR22911:SF135">
    <property type="entry name" value="BLR4310 PROTEIN"/>
    <property type="match status" value="1"/>
</dbReference>
<reference evidence="2 3" key="1">
    <citation type="submission" date="2020-08" db="EMBL/GenBank/DDBJ databases">
        <title>Genome sequence of Rhodobacteraceae bacterium Lw-13e.</title>
        <authorList>
            <person name="Poehlein A."/>
            <person name="Wolter L."/>
            <person name="Daniel R."/>
            <person name="Brinkhoff T."/>
        </authorList>
    </citation>
    <scope>NUCLEOTIDE SEQUENCE [LARGE SCALE GENOMIC DNA]</scope>
    <source>
        <strain evidence="2 3">Lw-13e</strain>
    </source>
</reference>
<organism evidence="2 3">
    <name type="scientific">Pseudooceanicola algae</name>
    <dbReference type="NCBI Taxonomy" id="1537215"/>
    <lineage>
        <taxon>Bacteria</taxon>
        <taxon>Pseudomonadati</taxon>
        <taxon>Pseudomonadota</taxon>
        <taxon>Alphaproteobacteria</taxon>
        <taxon>Rhodobacterales</taxon>
        <taxon>Paracoccaceae</taxon>
        <taxon>Pseudooceanicola</taxon>
    </lineage>
</organism>
<dbReference type="AlphaFoldDB" id="A0A418SDP3"/>
<dbReference type="GO" id="GO:0016020">
    <property type="term" value="C:membrane"/>
    <property type="evidence" value="ECO:0007669"/>
    <property type="project" value="InterPro"/>
</dbReference>
<gene>
    <name evidence="2" type="ORF">PSAL_006690</name>
</gene>
<dbReference type="Pfam" id="PF00892">
    <property type="entry name" value="EamA"/>
    <property type="match status" value="2"/>
</dbReference>
<dbReference type="InterPro" id="IPR000620">
    <property type="entry name" value="EamA_dom"/>
</dbReference>
<protein>
    <recommendedName>
        <fullName evidence="1">EamA domain-containing protein</fullName>
    </recommendedName>
</protein>
<dbReference type="InterPro" id="IPR037185">
    <property type="entry name" value="EmrE-like"/>
</dbReference>
<feature type="domain" description="EamA" evidence="1">
    <location>
        <begin position="154"/>
        <end position="280"/>
    </location>
</feature>
<feature type="domain" description="EamA" evidence="1">
    <location>
        <begin position="11"/>
        <end position="144"/>
    </location>
</feature>
<name>A0A418SDP3_9RHOB</name>
<dbReference type="EMBL" id="CP060436">
    <property type="protein sequence ID" value="QPM89450.1"/>
    <property type="molecule type" value="Genomic_DNA"/>
</dbReference>
<dbReference type="KEGG" id="palw:PSAL_006690"/>
<proteinExistence type="predicted"/>
<sequence length="309" mass="32496">MARFGSSAALMGAVLVLAYTALISGADAITKFIASGYAAPQLFAVSGGLVALFCLASELASGGRSANVVRTTQPLAMALRSLATLIAATCYFYAFRDLPLAEVFVFIGLMPIFAGLMSGPILGEKVNLAVWIALGTGAVGVMCLFPQGLGHIRTGHLTAAMACLAGTLSMVMARHIGRRETNALAQVFYPNLAIMLVMGAILPFVWQPMSLVDLGFVVGYAALLFLARWLLVIALRHLAAYVVTPLMNLQFVWMTLLGALFFGEFPSANIFLGSAIVIGSGLYLIADQIGSQRRSAKLAASVPDATPAE</sequence>
<evidence type="ECO:0000313" key="2">
    <source>
        <dbReference type="EMBL" id="QPM89450.1"/>
    </source>
</evidence>
<dbReference type="SUPFAM" id="SSF103481">
    <property type="entry name" value="Multidrug resistance efflux transporter EmrE"/>
    <property type="match status" value="2"/>
</dbReference>